<dbReference type="InterPro" id="IPR020568">
    <property type="entry name" value="Ribosomal_Su5_D2-typ_SF"/>
</dbReference>
<dbReference type="PROSITE" id="PS50880">
    <property type="entry name" value="TOPRIM"/>
    <property type="match status" value="1"/>
</dbReference>
<dbReference type="Pfam" id="PF02518">
    <property type="entry name" value="HATPase_c"/>
    <property type="match status" value="1"/>
</dbReference>
<keyword evidence="9 10" id="KW-0413">Isomerase</keyword>
<dbReference type="GO" id="GO:0003677">
    <property type="term" value="F:DNA binding"/>
    <property type="evidence" value="ECO:0007669"/>
    <property type="project" value="UniProtKB-UniRule"/>
</dbReference>
<dbReference type="InterPro" id="IPR018522">
    <property type="entry name" value="TopoIIA_CS"/>
</dbReference>
<keyword evidence="8 10" id="KW-0238">DNA-binding</keyword>
<dbReference type="EMBL" id="DS469541">
    <property type="protein sequence ID" value="EDO44813.1"/>
    <property type="molecule type" value="Genomic_DNA"/>
</dbReference>
<dbReference type="SMART" id="SM00387">
    <property type="entry name" value="HATPase_c"/>
    <property type="match status" value="1"/>
</dbReference>
<dbReference type="Gene3D" id="3.30.230.10">
    <property type="match status" value="1"/>
</dbReference>
<dbReference type="EC" id="5.6.2.2" evidence="10"/>
<dbReference type="HOGENOM" id="CLU_001935_0_1_1"/>
<evidence type="ECO:0000256" key="9">
    <source>
        <dbReference type="ARBA" id="ARBA00023235"/>
    </source>
</evidence>
<dbReference type="InterPro" id="IPR001154">
    <property type="entry name" value="TopoII_euk"/>
</dbReference>
<keyword evidence="5 10" id="KW-0547">Nucleotide-binding</keyword>
<dbReference type="FunFam" id="3.30.230.10:FF:000008">
    <property type="entry name" value="DNA topoisomerase 2"/>
    <property type="match status" value="1"/>
</dbReference>
<dbReference type="InterPro" id="IPR003594">
    <property type="entry name" value="HATPase_dom"/>
</dbReference>
<dbReference type="GO" id="GO:0005524">
    <property type="term" value="F:ATP binding"/>
    <property type="evidence" value="ECO:0007669"/>
    <property type="project" value="UniProtKB-UniRule"/>
</dbReference>
<evidence type="ECO:0000256" key="8">
    <source>
        <dbReference type="ARBA" id="ARBA00023125"/>
    </source>
</evidence>
<dbReference type="InterPro" id="IPR014721">
    <property type="entry name" value="Ribsml_uS5_D2-typ_fold_subgr"/>
</dbReference>
<dbReference type="InParanoid" id="A7RUU5"/>
<feature type="domain" description="Toprim" evidence="12">
    <location>
        <begin position="470"/>
        <end position="516"/>
    </location>
</feature>
<evidence type="ECO:0000256" key="11">
    <source>
        <dbReference type="SAM" id="MobiDB-lite"/>
    </source>
</evidence>
<dbReference type="GO" id="GO:0006265">
    <property type="term" value="P:DNA topological change"/>
    <property type="evidence" value="ECO:0007669"/>
    <property type="project" value="UniProtKB-UniRule"/>
</dbReference>
<dbReference type="OrthoDB" id="276498at2759"/>
<evidence type="ECO:0000256" key="6">
    <source>
        <dbReference type="ARBA" id="ARBA00022840"/>
    </source>
</evidence>
<dbReference type="PROSITE" id="PS00177">
    <property type="entry name" value="TOPOISOMERASE_II"/>
    <property type="match status" value="1"/>
</dbReference>
<comment type="cofactor">
    <cofactor evidence="2">
        <name>Ca(2+)</name>
        <dbReference type="ChEBI" id="CHEBI:29108"/>
    </cofactor>
</comment>
<comment type="catalytic activity">
    <reaction evidence="1 10">
        <text>ATP-dependent breakage, passage and rejoining of double-stranded DNA.</text>
        <dbReference type="EC" id="5.6.2.2"/>
    </reaction>
</comment>
<proteinExistence type="inferred from homology"/>
<dbReference type="FunFam" id="3.40.50.670:FF:000001">
    <property type="entry name" value="DNA topoisomerase 2"/>
    <property type="match status" value="1"/>
</dbReference>
<dbReference type="PRINTS" id="PR01158">
    <property type="entry name" value="TOPISMRASEII"/>
</dbReference>
<name>A7RUU5_NEMVE</name>
<dbReference type="FunFam" id="3.30.565.10:FF:000004">
    <property type="entry name" value="DNA topoisomerase 2"/>
    <property type="match status" value="1"/>
</dbReference>
<dbReference type="PRINTS" id="PR00418">
    <property type="entry name" value="TPI2FAMILY"/>
</dbReference>
<dbReference type="Gene3D" id="3.30.565.10">
    <property type="entry name" value="Histidine kinase-like ATPase, C-terminal domain"/>
    <property type="match status" value="1"/>
</dbReference>
<comment type="function">
    <text evidence="10">Control of topological states of DNA by transient breakage and subsequent rejoining of DNA strands. Topoisomerase II makes double-strand breaks.</text>
</comment>
<keyword evidence="6 10" id="KW-0067">ATP-binding</keyword>
<dbReference type="KEGG" id="nve:5516775"/>
<dbReference type="PANTHER" id="PTHR10169">
    <property type="entry name" value="DNA TOPOISOMERASE/GYRASE"/>
    <property type="match status" value="1"/>
</dbReference>
<evidence type="ECO:0000256" key="2">
    <source>
        <dbReference type="ARBA" id="ARBA00001913"/>
    </source>
</evidence>
<evidence type="ECO:0000256" key="5">
    <source>
        <dbReference type="ARBA" id="ARBA00022741"/>
    </source>
</evidence>
<dbReference type="STRING" id="45351.A7RUU5"/>
<dbReference type="PANTHER" id="PTHR10169:SF38">
    <property type="entry name" value="DNA TOPOISOMERASE 2"/>
    <property type="match status" value="1"/>
</dbReference>
<comment type="similarity">
    <text evidence="4 10">Belongs to the type II topoisomerase family.</text>
</comment>
<dbReference type="eggNOG" id="KOG0355">
    <property type="taxonomic scope" value="Eukaryota"/>
</dbReference>
<evidence type="ECO:0000313" key="13">
    <source>
        <dbReference type="EMBL" id="EDO44813.1"/>
    </source>
</evidence>
<dbReference type="SMART" id="SM00433">
    <property type="entry name" value="TOP2c"/>
    <property type="match status" value="1"/>
</dbReference>
<keyword evidence="7 10" id="KW-0799">Topoisomerase</keyword>
<dbReference type="Proteomes" id="UP000001593">
    <property type="component" value="Unassembled WGS sequence"/>
</dbReference>
<dbReference type="CDD" id="cd16930">
    <property type="entry name" value="HATPase_TopII-like"/>
    <property type="match status" value="1"/>
</dbReference>
<dbReference type="InterPro" id="IPR036890">
    <property type="entry name" value="HATPase_C_sf"/>
</dbReference>
<dbReference type="PhylomeDB" id="A7RUU5"/>
<dbReference type="OMA" id="FRFIMER"/>
<sequence>MEDFDTYLPSPPKKKKEINTNSPSKNAGGKKRKRLSVERIYTKKTQLEHILLRPDTYIGSVEPNKQNMFVYDDILEAIVNREITYVPGLFKIFDEILVNAADNKQRDPAMSTIKIEINPEKNFISVWNDGRGIPIEMHKEHQVYVPTMIFGQLLTSSNYNDDEKKVTGGRNGYGAKLCNIFSKKFSVETACLENKKRFKQVWTNNMGKAAEPVIKEFTSNKEYTCITFQPDLEKFKMETLDRDTVALLTRRAYDIAASVRGVSVILNGKKLKVKTFKDYVQLCLKGATKDKEEDDEEEKKPTVVHEVVNNRWEVCVTVSDKGFQQASFVNSIATTKGGTHVNYVTDQIVDKLMTVIKKKNKGGLAIKPFQIKSHLWVFINCLIENPAFDSQTKENMTLRAKDFGSKCELSDKFIKAVQNSGVMENVMNWMRFKEKAQLNKKCSGSKHSKIRGIPKLDDANDAGGKNSRHCTLILTEGDSAKTLAISGLSIVGRDRYGVFPLRGKLLNVREASHKQV</sequence>
<evidence type="ECO:0000256" key="10">
    <source>
        <dbReference type="RuleBase" id="RU362094"/>
    </source>
</evidence>
<protein>
    <recommendedName>
        <fullName evidence="10">DNA topoisomerase 2</fullName>
        <ecNumber evidence="10">5.6.2.2</ecNumber>
    </recommendedName>
</protein>
<organism evidence="13 14">
    <name type="scientific">Nematostella vectensis</name>
    <name type="common">Starlet sea anemone</name>
    <dbReference type="NCBI Taxonomy" id="45351"/>
    <lineage>
        <taxon>Eukaryota</taxon>
        <taxon>Metazoa</taxon>
        <taxon>Cnidaria</taxon>
        <taxon>Anthozoa</taxon>
        <taxon>Hexacorallia</taxon>
        <taxon>Actiniaria</taxon>
        <taxon>Edwardsiidae</taxon>
        <taxon>Nematostella</taxon>
    </lineage>
</organism>
<dbReference type="InterPro" id="IPR001241">
    <property type="entry name" value="Topo_IIA"/>
</dbReference>
<dbReference type="GO" id="GO:0003918">
    <property type="term" value="F:DNA topoisomerase type II (double strand cut, ATP-hydrolyzing) activity"/>
    <property type="evidence" value="ECO:0007669"/>
    <property type="project" value="UniProtKB-UniRule"/>
</dbReference>
<dbReference type="InterPro" id="IPR013759">
    <property type="entry name" value="Topo_IIA_B_C"/>
</dbReference>
<dbReference type="Gene3D" id="3.40.50.670">
    <property type="match status" value="1"/>
</dbReference>
<feature type="region of interest" description="Disordered" evidence="11">
    <location>
        <begin position="1"/>
        <end position="33"/>
    </location>
</feature>
<dbReference type="SUPFAM" id="SSF54211">
    <property type="entry name" value="Ribosomal protein S5 domain 2-like"/>
    <property type="match status" value="1"/>
</dbReference>
<gene>
    <name evidence="13" type="ORF">NEMVEDRAFT_v1g162970</name>
</gene>
<evidence type="ECO:0000256" key="7">
    <source>
        <dbReference type="ARBA" id="ARBA00023029"/>
    </source>
</evidence>
<dbReference type="AlphaFoldDB" id="A7RUU5"/>
<dbReference type="SUPFAM" id="SSF55874">
    <property type="entry name" value="ATPase domain of HSP90 chaperone/DNA topoisomerase II/histidine kinase"/>
    <property type="match status" value="1"/>
</dbReference>
<dbReference type="InterPro" id="IPR050634">
    <property type="entry name" value="DNA_Topoisomerase_II"/>
</dbReference>
<accession>A7RUU5</accession>
<dbReference type="CDD" id="cd03481">
    <property type="entry name" value="TopoIIA_Trans_ScTopoIIA"/>
    <property type="match status" value="1"/>
</dbReference>
<evidence type="ECO:0000256" key="4">
    <source>
        <dbReference type="ARBA" id="ARBA00011080"/>
    </source>
</evidence>
<dbReference type="InterPro" id="IPR006171">
    <property type="entry name" value="TOPRIM_dom"/>
</dbReference>
<reference evidence="13 14" key="1">
    <citation type="journal article" date="2007" name="Science">
        <title>Sea anemone genome reveals ancestral eumetazoan gene repertoire and genomic organization.</title>
        <authorList>
            <person name="Putnam N.H."/>
            <person name="Srivastava M."/>
            <person name="Hellsten U."/>
            <person name="Dirks B."/>
            <person name="Chapman J."/>
            <person name="Salamov A."/>
            <person name="Terry A."/>
            <person name="Shapiro H."/>
            <person name="Lindquist E."/>
            <person name="Kapitonov V.V."/>
            <person name="Jurka J."/>
            <person name="Genikhovich G."/>
            <person name="Grigoriev I.V."/>
            <person name="Lucas S.M."/>
            <person name="Steele R.E."/>
            <person name="Finnerty J.R."/>
            <person name="Technau U."/>
            <person name="Martindale M.Q."/>
            <person name="Rokhsar D.S."/>
        </authorList>
    </citation>
    <scope>NUCLEOTIDE SEQUENCE [LARGE SCALE GENOMIC DNA]</scope>
    <source>
        <strain evidence="14">CH2 X CH6</strain>
    </source>
</reference>
<keyword evidence="14" id="KW-1185">Reference proteome</keyword>
<comment type="subunit">
    <text evidence="10">Homodimer.</text>
</comment>
<evidence type="ECO:0000256" key="3">
    <source>
        <dbReference type="ARBA" id="ARBA00001946"/>
    </source>
</evidence>
<feature type="non-terminal residue" evidence="13">
    <location>
        <position position="1"/>
    </location>
</feature>
<dbReference type="InterPro" id="IPR013760">
    <property type="entry name" value="Topo_IIA-like_dom_sf"/>
</dbReference>
<dbReference type="SUPFAM" id="SSF56719">
    <property type="entry name" value="Type II DNA topoisomerase"/>
    <property type="match status" value="1"/>
</dbReference>
<evidence type="ECO:0000259" key="12">
    <source>
        <dbReference type="PROSITE" id="PS50880"/>
    </source>
</evidence>
<evidence type="ECO:0000256" key="1">
    <source>
        <dbReference type="ARBA" id="ARBA00000185"/>
    </source>
</evidence>
<dbReference type="Pfam" id="PF00204">
    <property type="entry name" value="DNA_gyraseB"/>
    <property type="match status" value="1"/>
</dbReference>
<comment type="cofactor">
    <cofactor evidence="3">
        <name>Mg(2+)</name>
        <dbReference type="ChEBI" id="CHEBI:18420"/>
    </cofactor>
</comment>
<evidence type="ECO:0000313" key="14">
    <source>
        <dbReference type="Proteomes" id="UP000001593"/>
    </source>
</evidence>
<dbReference type="InterPro" id="IPR013506">
    <property type="entry name" value="Topo_IIA_bsu_dom2"/>
</dbReference>